<feature type="domain" description="Phosphatidic acid phosphatase type 2/haloperoxidase" evidence="8">
    <location>
        <begin position="384"/>
        <end position="500"/>
    </location>
</feature>
<dbReference type="AlphaFoldDB" id="A0A6G8QD88"/>
<dbReference type="CDD" id="cd03392">
    <property type="entry name" value="PAP2_like_2"/>
    <property type="match status" value="1"/>
</dbReference>
<keyword evidence="6 7" id="KW-0472">Membrane</keyword>
<feature type="transmembrane region" description="Helical" evidence="7">
    <location>
        <begin position="174"/>
        <end position="195"/>
    </location>
</feature>
<keyword evidence="4 7" id="KW-0812">Transmembrane</keyword>
<evidence type="ECO:0000256" key="2">
    <source>
        <dbReference type="ARBA" id="ARBA00010792"/>
    </source>
</evidence>
<dbReference type="EMBL" id="CP045119">
    <property type="protein sequence ID" value="QIN84474.1"/>
    <property type="molecule type" value="Genomic_DNA"/>
</dbReference>
<reference evidence="9 10" key="1">
    <citation type="submission" date="2019-10" db="EMBL/GenBank/DDBJ databases">
        <title>Rubrobacter sp nov SCSIO 52090 isolated from a deep-sea sediment in the South China Sea.</title>
        <authorList>
            <person name="Chen R.W."/>
        </authorList>
    </citation>
    <scope>NUCLEOTIDE SEQUENCE [LARGE SCALE GENOMIC DNA]</scope>
    <source>
        <strain evidence="9 10">SCSIO 52909</strain>
    </source>
</reference>
<organism evidence="9 10">
    <name type="scientific">Rubrobacter tropicus</name>
    <dbReference type="NCBI Taxonomy" id="2653851"/>
    <lineage>
        <taxon>Bacteria</taxon>
        <taxon>Bacillati</taxon>
        <taxon>Actinomycetota</taxon>
        <taxon>Rubrobacteria</taxon>
        <taxon>Rubrobacterales</taxon>
        <taxon>Rubrobacteraceae</taxon>
        <taxon>Rubrobacter</taxon>
    </lineage>
</organism>
<feature type="transmembrane region" description="Helical" evidence="7">
    <location>
        <begin position="485"/>
        <end position="503"/>
    </location>
</feature>
<dbReference type="InterPro" id="IPR000326">
    <property type="entry name" value="PAP2/HPO"/>
</dbReference>
<feature type="transmembrane region" description="Helical" evidence="7">
    <location>
        <begin position="298"/>
        <end position="319"/>
    </location>
</feature>
<feature type="transmembrane region" description="Helical" evidence="7">
    <location>
        <begin position="429"/>
        <end position="450"/>
    </location>
</feature>
<evidence type="ECO:0000259" key="8">
    <source>
        <dbReference type="SMART" id="SM00014"/>
    </source>
</evidence>
<gene>
    <name evidence="9" type="ORF">GBA63_18870</name>
</gene>
<feature type="transmembrane region" description="Helical" evidence="7">
    <location>
        <begin position="457"/>
        <end position="479"/>
    </location>
</feature>
<dbReference type="KEGG" id="rub:GBA63_18870"/>
<keyword evidence="5 7" id="KW-1133">Transmembrane helix</keyword>
<evidence type="ECO:0000256" key="3">
    <source>
        <dbReference type="ARBA" id="ARBA00022475"/>
    </source>
</evidence>
<accession>A0A6G8QD88</accession>
<sequence>MLPENRLATTNDVERNPGRIRTSRQVDRTVTRRFSCERAAFSTATIVTIPGTWHRNEPRAINLAAMDRVLSLIEHYGYLVVFFGVMLESTGVPLPGETILLASGLLAQQGHLDVGDAILFGVLGAVVGDQIGYWVGREKGRPFVLRWGRYVRITPERLDRAEAFFSSHGGKAVFLARFFAGLRVFGALVAGISRMHWRTFAFWNALGGIVWASAAVLVGYLLGGSLDVVERWLGRATLLLALVVASVAGFYLAYRWVAAHRALLVSYGEVVLSWPRVARLRVRYDSQLRWLLRRLTPGQYLGLHLTLGLSFAGGCLWLFGGLAEDLLTKDPLVRYDHAIAGYLHSLANPPLTTFFLGLTALGSIETMALFGALVAAYLAWRRRWLFFGIWVAAVGGSAVLDQLLKSLFARPRPVFEHPLLLETSYSFPSGHAMVSFVVYGMLTYFAVLALKTWRARVAVVFGAGLLVLLIGFSRMYLGVHYFSDVAAGYAAGGVWLSALITGAETVRRGNGRSEPSRTGLAKEH</sequence>
<evidence type="ECO:0000256" key="5">
    <source>
        <dbReference type="ARBA" id="ARBA00022989"/>
    </source>
</evidence>
<evidence type="ECO:0000313" key="10">
    <source>
        <dbReference type="Proteomes" id="UP000501452"/>
    </source>
</evidence>
<feature type="transmembrane region" description="Helical" evidence="7">
    <location>
        <begin position="385"/>
        <end position="409"/>
    </location>
</feature>
<dbReference type="Gene3D" id="1.20.144.10">
    <property type="entry name" value="Phosphatidic acid phosphatase type 2/haloperoxidase"/>
    <property type="match status" value="2"/>
</dbReference>
<dbReference type="Pfam" id="PF01569">
    <property type="entry name" value="PAP2"/>
    <property type="match status" value="1"/>
</dbReference>
<name>A0A6G8QD88_9ACTN</name>
<comment type="similarity">
    <text evidence="2">Belongs to the DedA family.</text>
</comment>
<evidence type="ECO:0000256" key="1">
    <source>
        <dbReference type="ARBA" id="ARBA00004651"/>
    </source>
</evidence>
<keyword evidence="10" id="KW-1185">Reference proteome</keyword>
<dbReference type="InterPro" id="IPR036938">
    <property type="entry name" value="PAP2/HPO_sf"/>
</dbReference>
<dbReference type="GO" id="GO:0005886">
    <property type="term" value="C:plasma membrane"/>
    <property type="evidence" value="ECO:0007669"/>
    <property type="project" value="UniProtKB-SubCell"/>
</dbReference>
<dbReference type="Pfam" id="PF09335">
    <property type="entry name" value="VTT_dom"/>
    <property type="match status" value="1"/>
</dbReference>
<dbReference type="PANTHER" id="PTHR42709">
    <property type="entry name" value="ALKALINE PHOSPHATASE LIKE PROTEIN"/>
    <property type="match status" value="1"/>
</dbReference>
<dbReference type="SMART" id="SM00014">
    <property type="entry name" value="acidPPc"/>
    <property type="match status" value="1"/>
</dbReference>
<keyword evidence="3" id="KW-1003">Cell membrane</keyword>
<dbReference type="PANTHER" id="PTHR42709:SF6">
    <property type="entry name" value="UNDECAPRENYL PHOSPHATE TRANSPORTER A"/>
    <property type="match status" value="1"/>
</dbReference>
<dbReference type="Proteomes" id="UP000501452">
    <property type="component" value="Chromosome"/>
</dbReference>
<evidence type="ECO:0000256" key="4">
    <source>
        <dbReference type="ARBA" id="ARBA00022692"/>
    </source>
</evidence>
<dbReference type="InterPro" id="IPR032816">
    <property type="entry name" value="VTT_dom"/>
</dbReference>
<feature type="transmembrane region" description="Helical" evidence="7">
    <location>
        <begin position="354"/>
        <end position="378"/>
    </location>
</feature>
<evidence type="ECO:0000313" key="9">
    <source>
        <dbReference type="EMBL" id="QIN84474.1"/>
    </source>
</evidence>
<feature type="transmembrane region" description="Helical" evidence="7">
    <location>
        <begin position="232"/>
        <end position="252"/>
    </location>
</feature>
<comment type="subcellular location">
    <subcellularLocation>
        <location evidence="1">Cell membrane</location>
        <topology evidence="1">Multi-pass membrane protein</topology>
    </subcellularLocation>
</comment>
<protein>
    <submittedName>
        <fullName evidence="9">Phosphatase PAP2 family protein</fullName>
    </submittedName>
</protein>
<feature type="transmembrane region" description="Helical" evidence="7">
    <location>
        <begin position="201"/>
        <end position="223"/>
    </location>
</feature>
<evidence type="ECO:0000256" key="6">
    <source>
        <dbReference type="ARBA" id="ARBA00023136"/>
    </source>
</evidence>
<proteinExistence type="inferred from homology"/>
<dbReference type="SUPFAM" id="SSF48317">
    <property type="entry name" value="Acid phosphatase/Vanadium-dependent haloperoxidase"/>
    <property type="match status" value="1"/>
</dbReference>
<dbReference type="InterPro" id="IPR051311">
    <property type="entry name" value="DedA_domain"/>
</dbReference>
<evidence type="ECO:0000256" key="7">
    <source>
        <dbReference type="SAM" id="Phobius"/>
    </source>
</evidence>